<dbReference type="InterPro" id="IPR029058">
    <property type="entry name" value="AB_hydrolase_fold"/>
</dbReference>
<comment type="caution">
    <text evidence="3">The sequence shown here is derived from an EMBL/GenBank/DDBJ whole genome shotgun (WGS) entry which is preliminary data.</text>
</comment>
<keyword evidence="3" id="KW-0378">Hydrolase</keyword>
<dbReference type="GO" id="GO:0016020">
    <property type="term" value="C:membrane"/>
    <property type="evidence" value="ECO:0007669"/>
    <property type="project" value="TreeGrafter"/>
</dbReference>
<dbReference type="SUPFAM" id="SSF53474">
    <property type="entry name" value="alpha/beta-Hydrolases"/>
    <property type="match status" value="1"/>
</dbReference>
<dbReference type="EMBL" id="QZJZ01000022">
    <property type="protein sequence ID" value="RJP60809.1"/>
    <property type="molecule type" value="Genomic_DNA"/>
</dbReference>
<organism evidence="3 4">
    <name type="scientific">Candidatus Auribacter fodinae</name>
    <dbReference type="NCBI Taxonomy" id="2093366"/>
    <lineage>
        <taxon>Bacteria</taxon>
        <taxon>Pseudomonadati</taxon>
        <taxon>Candidatus Auribacterota</taxon>
        <taxon>Candidatus Auribacteria</taxon>
        <taxon>Candidatus Auribacterales</taxon>
        <taxon>Candidatus Auribacteraceae</taxon>
        <taxon>Candidatus Auribacter</taxon>
    </lineage>
</organism>
<dbReference type="Proteomes" id="UP000266426">
    <property type="component" value="Unassembled WGS sequence"/>
</dbReference>
<dbReference type="PANTHER" id="PTHR43798">
    <property type="entry name" value="MONOACYLGLYCEROL LIPASE"/>
    <property type="match status" value="1"/>
</dbReference>
<feature type="signal peptide" evidence="1">
    <location>
        <begin position="1"/>
        <end position="21"/>
    </location>
</feature>
<evidence type="ECO:0000259" key="2">
    <source>
        <dbReference type="Pfam" id="PF00561"/>
    </source>
</evidence>
<evidence type="ECO:0000256" key="1">
    <source>
        <dbReference type="SAM" id="SignalP"/>
    </source>
</evidence>
<feature type="domain" description="AB hydrolase-1" evidence="2">
    <location>
        <begin position="68"/>
        <end position="306"/>
    </location>
</feature>
<dbReference type="InterPro" id="IPR000639">
    <property type="entry name" value="Epox_hydrolase-like"/>
</dbReference>
<dbReference type="PRINTS" id="PR00111">
    <property type="entry name" value="ABHYDROLASE"/>
</dbReference>
<gene>
    <name evidence="3" type="ORF">C4541_03480</name>
</gene>
<dbReference type="Pfam" id="PF00561">
    <property type="entry name" value="Abhydrolase_1"/>
    <property type="match status" value="1"/>
</dbReference>
<proteinExistence type="predicted"/>
<evidence type="ECO:0000313" key="4">
    <source>
        <dbReference type="Proteomes" id="UP000266426"/>
    </source>
</evidence>
<feature type="chain" id="PRO_5017206509" evidence="1">
    <location>
        <begin position="22"/>
        <end position="328"/>
    </location>
</feature>
<keyword evidence="1" id="KW-0732">Signal</keyword>
<sequence>MKRYVYHIVILFLCISCVSCSTQKTFKREKSPLFEGVYKDRDYIGDEQYIDIDGVSVCYVDNGRQGVPVLIFLHGLSLSIHNFRYNYPYFCDDYRVIAVDFPGFGKSDMPDHSYDISYFTSFVMRFMDVLGIDRASFIGNSLGSHVALQIGFEYPDKVDVLVIESATGIRQRYGFLEDMMLDMYISENRFLHQSERKMREHIEWSWNKIVPAADELVRHRVLYRRQYYGTERYFENNRAFVKGLNHVIKDSIRNKVHTVSVPTLIVWGEKDKVTHPNDARFLHAQIQGSELAFIPDAGHLAHIEEPEAFNRLVSQYLKRHLLLQGGNE</sequence>
<dbReference type="Gene3D" id="3.40.50.1820">
    <property type="entry name" value="alpha/beta hydrolase"/>
    <property type="match status" value="1"/>
</dbReference>
<evidence type="ECO:0000313" key="3">
    <source>
        <dbReference type="EMBL" id="RJP60809.1"/>
    </source>
</evidence>
<protein>
    <submittedName>
        <fullName evidence="3">Alpha/beta hydrolase</fullName>
    </submittedName>
</protein>
<dbReference type="PANTHER" id="PTHR43798:SF33">
    <property type="entry name" value="HYDROLASE, PUTATIVE (AFU_ORTHOLOGUE AFUA_2G14860)-RELATED"/>
    <property type="match status" value="1"/>
</dbReference>
<dbReference type="GO" id="GO:0016787">
    <property type="term" value="F:hydrolase activity"/>
    <property type="evidence" value="ECO:0007669"/>
    <property type="project" value="UniProtKB-KW"/>
</dbReference>
<reference evidence="3 4" key="1">
    <citation type="journal article" date="2017" name="ISME J.">
        <title>Energy and carbon metabolisms in a deep terrestrial subsurface fluid microbial community.</title>
        <authorList>
            <person name="Momper L."/>
            <person name="Jungbluth S.P."/>
            <person name="Lee M.D."/>
            <person name="Amend J.P."/>
        </authorList>
    </citation>
    <scope>NUCLEOTIDE SEQUENCE [LARGE SCALE GENOMIC DNA]</scope>
    <source>
        <strain evidence="3">SURF_26</strain>
    </source>
</reference>
<accession>A0A3A4R773</accession>
<dbReference type="PRINTS" id="PR00412">
    <property type="entry name" value="EPOXHYDRLASE"/>
</dbReference>
<dbReference type="InterPro" id="IPR000073">
    <property type="entry name" value="AB_hydrolase_1"/>
</dbReference>
<dbReference type="InterPro" id="IPR050266">
    <property type="entry name" value="AB_hydrolase_sf"/>
</dbReference>
<dbReference type="AlphaFoldDB" id="A0A3A4R773"/>
<name>A0A3A4R773_9BACT</name>